<comment type="caution">
    <text evidence="2">The sequence shown here is derived from an EMBL/GenBank/DDBJ whole genome shotgun (WGS) entry which is preliminary data.</text>
</comment>
<dbReference type="Gene3D" id="2.170.120.30">
    <property type="match status" value="1"/>
</dbReference>
<dbReference type="InterPro" id="IPR053154">
    <property type="entry name" value="c-di-AMP_regulator"/>
</dbReference>
<feature type="transmembrane region" description="Helical" evidence="1">
    <location>
        <begin position="21"/>
        <end position="42"/>
    </location>
</feature>
<evidence type="ECO:0000256" key="1">
    <source>
        <dbReference type="SAM" id="Phobius"/>
    </source>
</evidence>
<dbReference type="STRING" id="555500.I215_04595"/>
<keyword evidence="3" id="KW-1185">Reference proteome</keyword>
<name>K2Q5W7_9FLAO</name>
<gene>
    <name evidence="2" type="ORF">I215_04595</name>
</gene>
<sequence>MLRKVSTKIKKLLSRPKASMFLMFLVISFFIWFLITLSDTYVSQLNFKVTYSGIPEEKLVLGSPTNSLEATVQATGFKILTYRLFRQSVNLPYTDFRKQKDSNYMLAVDLESAINRQHNSLVVKRLDLDSLKLTLGENVKKYVPVVSRLLFSFDEDFNLSDSISIEPDSIWIRGPEDIVAKVDRVHTEIKNYKNVHNSISSTIKLSTPDSLNSLEYQTKQVDIKVPVERYSEKVLKLEVKVRNLPENTSIKLYPAMVEIVCKAPISQLKNIKAADFEVVCDFNDANNQISYLIPKIAKKPSLVSSVKLLDQKIEFLTKTTEQ</sequence>
<dbReference type="AlphaFoldDB" id="K2Q5W7"/>
<keyword evidence="1" id="KW-0472">Membrane</keyword>
<keyword evidence="1" id="KW-0812">Transmembrane</keyword>
<dbReference type="Proteomes" id="UP000007364">
    <property type="component" value="Unassembled WGS sequence"/>
</dbReference>
<dbReference type="OrthoDB" id="1150187at2"/>
<evidence type="ECO:0000313" key="2">
    <source>
        <dbReference type="EMBL" id="EKF56196.1"/>
    </source>
</evidence>
<reference evidence="2 3" key="1">
    <citation type="journal article" date="2012" name="J. Bacteriol.">
        <title>Genome Sequence of Galbibacter marinum Type Strain ck-I2-15.</title>
        <authorList>
            <person name="Lai Q."/>
            <person name="Li C."/>
            <person name="Shao Z."/>
        </authorList>
    </citation>
    <scope>NUCLEOTIDE SEQUENCE [LARGE SCALE GENOMIC DNA]</scope>
    <source>
        <strain evidence="3">ck-I2-15</strain>
    </source>
</reference>
<dbReference type="PANTHER" id="PTHR37804:SF1">
    <property type="entry name" value="CDAA REGULATORY PROTEIN CDAR"/>
    <property type="match status" value="1"/>
</dbReference>
<dbReference type="eggNOG" id="COG4856">
    <property type="taxonomic scope" value="Bacteria"/>
</dbReference>
<evidence type="ECO:0000313" key="3">
    <source>
        <dbReference type="Proteomes" id="UP000007364"/>
    </source>
</evidence>
<keyword evidence="1" id="KW-1133">Transmembrane helix</keyword>
<dbReference type="RefSeq" id="WP_008990792.1">
    <property type="nucleotide sequence ID" value="NZ_AMSG01000003.1"/>
</dbReference>
<dbReference type="PANTHER" id="PTHR37804">
    <property type="entry name" value="CDAA REGULATORY PROTEIN CDAR"/>
    <property type="match status" value="1"/>
</dbReference>
<dbReference type="InterPro" id="IPR012505">
    <property type="entry name" value="YbbR"/>
</dbReference>
<accession>K2Q5W7</accession>
<proteinExistence type="predicted"/>
<dbReference type="Pfam" id="PF07949">
    <property type="entry name" value="YbbR"/>
    <property type="match status" value="1"/>
</dbReference>
<protein>
    <submittedName>
        <fullName evidence="2">Ybbr family protein</fullName>
    </submittedName>
</protein>
<dbReference type="EMBL" id="AMSG01000003">
    <property type="protein sequence ID" value="EKF56196.1"/>
    <property type="molecule type" value="Genomic_DNA"/>
</dbReference>
<organism evidence="2 3">
    <name type="scientific">Galbibacter marinus</name>
    <dbReference type="NCBI Taxonomy" id="555500"/>
    <lineage>
        <taxon>Bacteria</taxon>
        <taxon>Pseudomonadati</taxon>
        <taxon>Bacteroidota</taxon>
        <taxon>Flavobacteriia</taxon>
        <taxon>Flavobacteriales</taxon>
        <taxon>Flavobacteriaceae</taxon>
        <taxon>Galbibacter</taxon>
    </lineage>
</organism>
<dbReference type="Gene3D" id="2.170.120.40">
    <property type="entry name" value="YbbR-like domain"/>
    <property type="match status" value="1"/>
</dbReference>